<proteinExistence type="predicted"/>
<dbReference type="InterPro" id="IPR029058">
    <property type="entry name" value="AB_hydrolase_fold"/>
</dbReference>
<dbReference type="OrthoDB" id="9785076at2"/>
<dbReference type="PIRSF" id="PIRSF037442">
    <property type="entry name" value="UCP037442_abhydr"/>
    <property type="match status" value="1"/>
</dbReference>
<comment type="caution">
    <text evidence="2">The sequence shown here is derived from an EMBL/GenBank/DDBJ whole genome shotgun (WGS) entry which is preliminary data.</text>
</comment>
<organism evidence="2 3">
    <name type="scientific">Luteimonas viscosa</name>
    <dbReference type="NCBI Taxonomy" id="1132694"/>
    <lineage>
        <taxon>Bacteria</taxon>
        <taxon>Pseudomonadati</taxon>
        <taxon>Pseudomonadota</taxon>
        <taxon>Gammaproteobacteria</taxon>
        <taxon>Lysobacterales</taxon>
        <taxon>Lysobacteraceae</taxon>
        <taxon>Luteimonas</taxon>
    </lineage>
</organism>
<dbReference type="SUPFAM" id="SSF53474">
    <property type="entry name" value="alpha/beta-Hydrolases"/>
    <property type="match status" value="1"/>
</dbReference>
<sequence length="286" mass="31109">MNPAIAESELDATAADGHVWRLHARLPTAPTRTLLWLPALGVAARHYMPFADALARRGVAVFLHEWRGNDTSSLRAGRGRDWGYRELLELDIAASQAVIDRACPGGMPRVLGGHSLGGQLACCRLALAPESADALWLVASGAPYWRAFPMPLKAGLPLAYRFLPWLADMRGFLPGRRIGFGGNEAARLIRDWARTALSGRYTADGVAQDLEAGMARLTQPVRALVLSQDWMAPRSSLDFLLDKLAAADVRAACFDERAARTRADHYAWMKAPDAVADWLLAQSGSA</sequence>
<dbReference type="EMBL" id="VTFT01000002">
    <property type="protein sequence ID" value="TYT23617.1"/>
    <property type="molecule type" value="Genomic_DNA"/>
</dbReference>
<reference evidence="2 3" key="1">
    <citation type="submission" date="2019-08" db="EMBL/GenBank/DDBJ databases">
        <title>Luteimonas viscosus sp. nov., isolated from soil of a sunflower field.</title>
        <authorList>
            <person name="Jianli Z."/>
            <person name="Ying Z."/>
        </authorList>
    </citation>
    <scope>NUCLEOTIDE SEQUENCE [LARGE SCALE GENOMIC DNA]</scope>
    <source>
        <strain evidence="2 3">XBU10</strain>
    </source>
</reference>
<name>A0A5D4XG82_9GAMM</name>
<evidence type="ECO:0000313" key="2">
    <source>
        <dbReference type="EMBL" id="TYT23617.1"/>
    </source>
</evidence>
<dbReference type="Gene3D" id="3.40.50.1820">
    <property type="entry name" value="alpha/beta hydrolase"/>
    <property type="match status" value="1"/>
</dbReference>
<gene>
    <name evidence="2" type="ORF">FZO89_15350</name>
</gene>
<dbReference type="AlphaFoldDB" id="A0A5D4XG82"/>
<dbReference type="InterPro" id="IPR022742">
    <property type="entry name" value="Hydrolase_4"/>
</dbReference>
<evidence type="ECO:0000259" key="1">
    <source>
        <dbReference type="Pfam" id="PF12146"/>
    </source>
</evidence>
<dbReference type="InterPro" id="IPR017208">
    <property type="entry name" value="UCP037442_abhydr"/>
</dbReference>
<feature type="domain" description="Serine aminopeptidase S33" evidence="1">
    <location>
        <begin position="34"/>
        <end position="168"/>
    </location>
</feature>
<keyword evidence="3" id="KW-1185">Reference proteome</keyword>
<dbReference type="RefSeq" id="WP_149104313.1">
    <property type="nucleotide sequence ID" value="NZ_VTFT01000002.1"/>
</dbReference>
<dbReference type="Proteomes" id="UP000324973">
    <property type="component" value="Unassembled WGS sequence"/>
</dbReference>
<dbReference type="Pfam" id="PF12146">
    <property type="entry name" value="Hydrolase_4"/>
    <property type="match status" value="1"/>
</dbReference>
<protein>
    <recommendedName>
        <fullName evidence="1">Serine aminopeptidase S33 domain-containing protein</fullName>
    </recommendedName>
</protein>
<accession>A0A5D4XG82</accession>
<evidence type="ECO:0000313" key="3">
    <source>
        <dbReference type="Proteomes" id="UP000324973"/>
    </source>
</evidence>